<dbReference type="InterPro" id="IPR019734">
    <property type="entry name" value="TPR_rpt"/>
</dbReference>
<dbReference type="SUPFAM" id="SSF52540">
    <property type="entry name" value="P-loop containing nucleoside triphosphate hydrolases"/>
    <property type="match status" value="1"/>
</dbReference>
<gene>
    <name evidence="2" type="ORF">AN218_22855</name>
</gene>
<evidence type="ECO:0000313" key="3">
    <source>
        <dbReference type="Proteomes" id="UP000176005"/>
    </source>
</evidence>
<protein>
    <submittedName>
        <fullName evidence="2">Uncharacterized protein</fullName>
    </submittedName>
</protein>
<dbReference type="InterPro" id="IPR011990">
    <property type="entry name" value="TPR-like_helical_dom_sf"/>
</dbReference>
<dbReference type="PROSITE" id="PS50005">
    <property type="entry name" value="TPR"/>
    <property type="match status" value="1"/>
</dbReference>
<name>A0A1E7KZV9_9ACTN</name>
<dbReference type="EMBL" id="LJGW01000377">
    <property type="protein sequence ID" value="OEV09343.1"/>
    <property type="molecule type" value="Genomic_DNA"/>
</dbReference>
<dbReference type="PANTHER" id="PTHR10098:SF108">
    <property type="entry name" value="TETRATRICOPEPTIDE REPEAT PROTEIN 28"/>
    <property type="match status" value="1"/>
</dbReference>
<comment type="caution">
    <text evidence="2">The sequence shown here is derived from an EMBL/GenBank/DDBJ whole genome shotgun (WGS) entry which is preliminary data.</text>
</comment>
<evidence type="ECO:0000313" key="2">
    <source>
        <dbReference type="EMBL" id="OEV09343.1"/>
    </source>
</evidence>
<accession>A0A1E7KZV9</accession>
<feature type="repeat" description="TPR" evidence="1">
    <location>
        <begin position="482"/>
        <end position="515"/>
    </location>
</feature>
<dbReference type="Pfam" id="PF13424">
    <property type="entry name" value="TPR_12"/>
    <property type="match status" value="2"/>
</dbReference>
<keyword evidence="1" id="KW-0802">TPR repeat</keyword>
<dbReference type="SUPFAM" id="SSF48452">
    <property type="entry name" value="TPR-like"/>
    <property type="match status" value="2"/>
</dbReference>
<dbReference type="Gene3D" id="1.25.40.10">
    <property type="entry name" value="Tetratricopeptide repeat domain"/>
    <property type="match status" value="1"/>
</dbReference>
<organism evidence="2 3">
    <name type="scientific">Streptomyces nanshensis</name>
    <dbReference type="NCBI Taxonomy" id="518642"/>
    <lineage>
        <taxon>Bacteria</taxon>
        <taxon>Bacillati</taxon>
        <taxon>Actinomycetota</taxon>
        <taxon>Actinomycetes</taxon>
        <taxon>Kitasatosporales</taxon>
        <taxon>Streptomycetaceae</taxon>
        <taxon>Streptomyces</taxon>
    </lineage>
</organism>
<dbReference type="Proteomes" id="UP000176005">
    <property type="component" value="Unassembled WGS sequence"/>
</dbReference>
<dbReference type="PANTHER" id="PTHR10098">
    <property type="entry name" value="RAPSYN-RELATED"/>
    <property type="match status" value="1"/>
</dbReference>
<dbReference type="AlphaFoldDB" id="A0A1E7KZV9"/>
<sequence length="534" mass="58729">MLLDDATDEDLVRALLPGGEGHLVAVTSRRLLSGLLRDGARLHPVPPLTPTAAEALLRRLVGEDRLPQEPAAVRQLAARCGHLPLHLGLVAAQLAVRPGLMADAANHTPEGPSVLDEIHDSLPGPMGHAYRMLACIPATHLDADNAAAALGLATDRSRQVLAKLHRAHLLEDRGEHRGRGRLFRFPDEILVHARGAAAQRESLEDRDRALRRWSDYLLGTATVAEHLLTTHREVSRDIVFHPISPDFGEDKDAAQAWLDANMDDIAICQRAAEGRGWDTLVYQLPHAAWPHFRLHRPLELWLDMHRRGLRAAIRCKDRLGQREMLTTGVIALRLLDRYDEAMEWAEQALRLAREAGDRHGEAQGLHEMGVCHQGQGSHEEAADALSEAIRIREAINYPRGVAVSRHVLGEIAYARGRFRLAAEEFRLAGEGLNAAGDRFDAARSAAEEGHALAGLEEFGRAEELLHTALQEMRALGSDPEESRVLNMLAQAAAAQGRREEALELYEQALAIAETASPRDAADIRARLAALRARD</sequence>
<keyword evidence="3" id="KW-1185">Reference proteome</keyword>
<proteinExistence type="predicted"/>
<dbReference type="SMART" id="SM00028">
    <property type="entry name" value="TPR"/>
    <property type="match status" value="4"/>
</dbReference>
<reference evidence="2 3" key="1">
    <citation type="journal article" date="2016" name="Front. Microbiol.">
        <title>Comparative Genomics Analysis of Streptomyces Species Reveals Their Adaptation to the Marine Environment and Their Diversity at the Genomic Level.</title>
        <authorList>
            <person name="Tian X."/>
            <person name="Zhang Z."/>
            <person name="Yang T."/>
            <person name="Chen M."/>
            <person name="Li J."/>
            <person name="Chen F."/>
            <person name="Yang J."/>
            <person name="Li W."/>
            <person name="Zhang B."/>
            <person name="Zhang Z."/>
            <person name="Wu J."/>
            <person name="Zhang C."/>
            <person name="Long L."/>
            <person name="Xiao J."/>
        </authorList>
    </citation>
    <scope>NUCLEOTIDE SEQUENCE [LARGE SCALE GENOMIC DNA]</scope>
    <source>
        <strain evidence="2 3">SCSIO 10429</strain>
    </source>
</reference>
<dbReference type="InterPro" id="IPR027417">
    <property type="entry name" value="P-loop_NTPase"/>
</dbReference>
<evidence type="ECO:0000256" key="1">
    <source>
        <dbReference type="PROSITE-ProRule" id="PRU00339"/>
    </source>
</evidence>